<proteinExistence type="predicted"/>
<evidence type="ECO:0008006" key="3">
    <source>
        <dbReference type="Google" id="ProtNLM"/>
    </source>
</evidence>
<dbReference type="EMBL" id="AYHO01000002">
    <property type="protein sequence ID" value="ESJ95648.1"/>
    <property type="molecule type" value="Genomic_DNA"/>
</dbReference>
<sequence length="425" mass="46598">MVAETQVQYICEENLNAPTLPNTWGSLIEILDTALVNGLNLPAINTVVIDGSVILINFTTPHQLKMFQIVSLSGFVPAELNKKWRIIGVPSPQQIAIDRLDSINAITTVGQARLPPLGYEKTFSATGKGVYRNANKDAEHRPFLRVDATLPAGWTSTYAKFARVALMTSCVGIDDIASRYQLPFDADNPEKNWTVTGSGSSATLCWSKWLWCGLLKVAGSPNFNFADGGSAGNRKWMIVGDENAFYLVVQDQLGKTTPNNQSVYGFGVYNSTDNTVQYPYFLASNAIQGVVSTTYDSAMIANSMPFCGSYEQDGSWNYRDCTNIYTLSNTGATVSANTYFAKHISAGVSGNVTAPHYIQVSGQLKGEIPHIYIPYSDFGTTYNNTKLINDAMFITTPVFYRQDKVIPSWGQYNKTIGLPFYLGGL</sequence>
<name>A0ABN0PYK8_ACILW</name>
<dbReference type="Proteomes" id="UP000018465">
    <property type="component" value="Unassembled WGS sequence"/>
</dbReference>
<accession>A0ABN0PYK8</accession>
<evidence type="ECO:0000313" key="1">
    <source>
        <dbReference type="EMBL" id="ESJ95648.1"/>
    </source>
</evidence>
<comment type="caution">
    <text evidence="1">The sequence shown here is derived from an EMBL/GenBank/DDBJ whole genome shotgun (WGS) entry which is preliminary data.</text>
</comment>
<reference evidence="1 2" key="1">
    <citation type="submission" date="2013-10" db="EMBL/GenBank/DDBJ databases">
        <title>The Genome Sequence of Acinetobacter lwoffii NIPH 512.</title>
        <authorList>
            <consortium name="The Broad Institute Genomics Platform"/>
            <consortium name="The Broad Institute Genome Sequencing Center for Infectious Disease"/>
            <person name="Cerqueira G."/>
            <person name="Feldgarden M."/>
            <person name="Courvalin P."/>
            <person name="Grillot-Courvalin C."/>
            <person name="Clermont D."/>
            <person name="Rocha E."/>
            <person name="Yoon E.-J."/>
            <person name="Nemec A."/>
            <person name="Young S.K."/>
            <person name="Zeng Q."/>
            <person name="Gargeya S."/>
            <person name="Fitzgerald M."/>
            <person name="Abouelleil A."/>
            <person name="Alvarado L."/>
            <person name="Berlin A.M."/>
            <person name="Chapman S.B."/>
            <person name="Gainer-Dewar J."/>
            <person name="Goldberg J."/>
            <person name="Gnerre S."/>
            <person name="Griggs A."/>
            <person name="Gujja S."/>
            <person name="Hansen M."/>
            <person name="Howarth C."/>
            <person name="Imamovic A."/>
            <person name="Ireland A."/>
            <person name="Larimer J."/>
            <person name="McCowan C."/>
            <person name="Murphy C."/>
            <person name="Pearson M."/>
            <person name="Poon T.W."/>
            <person name="Priest M."/>
            <person name="Roberts A."/>
            <person name="Saif S."/>
            <person name="Shea T."/>
            <person name="Sykes S."/>
            <person name="Wortman J."/>
            <person name="Nusbaum C."/>
            <person name="Birren B."/>
        </authorList>
    </citation>
    <scope>NUCLEOTIDE SEQUENCE [LARGE SCALE GENOMIC DNA]</scope>
    <source>
        <strain evidence="1 2">NIPH 512</strain>
    </source>
</reference>
<keyword evidence="2" id="KW-1185">Reference proteome</keyword>
<organism evidence="1 2">
    <name type="scientific">Acinetobacter lwoffii NCTC 5866 = CIP 64.10 = NIPH 512</name>
    <dbReference type="NCBI Taxonomy" id="981327"/>
    <lineage>
        <taxon>Bacteria</taxon>
        <taxon>Pseudomonadati</taxon>
        <taxon>Pseudomonadota</taxon>
        <taxon>Gammaproteobacteria</taxon>
        <taxon>Moraxellales</taxon>
        <taxon>Moraxellaceae</taxon>
        <taxon>Acinetobacter</taxon>
    </lineage>
</organism>
<gene>
    <name evidence="1" type="ORF">P800_00462</name>
</gene>
<dbReference type="RefSeq" id="WP_004646465.1">
    <property type="nucleotide sequence ID" value="NZ_KI530561.1"/>
</dbReference>
<protein>
    <recommendedName>
        <fullName evidence="3">Phage tail collar domain-containing protein</fullName>
    </recommendedName>
</protein>
<evidence type="ECO:0000313" key="2">
    <source>
        <dbReference type="Proteomes" id="UP000018465"/>
    </source>
</evidence>